<dbReference type="InterPro" id="IPR000551">
    <property type="entry name" value="MerR-type_HTH_dom"/>
</dbReference>
<dbReference type="RefSeq" id="WP_052057736.1">
    <property type="nucleotide sequence ID" value="NZ_JRPR02000001.1"/>
</dbReference>
<dbReference type="PROSITE" id="PS50937">
    <property type="entry name" value="HTH_MERR_2"/>
    <property type="match status" value="1"/>
</dbReference>
<evidence type="ECO:0000256" key="4">
    <source>
        <dbReference type="ARBA" id="ARBA00023163"/>
    </source>
</evidence>
<keyword evidence="2" id="KW-0805">Transcription regulation</keyword>
<keyword evidence="5" id="KW-0175">Coiled coil</keyword>
<protein>
    <submittedName>
        <fullName evidence="7">MerR family transcriptional regulator</fullName>
    </submittedName>
</protein>
<gene>
    <name evidence="7" type="ORF">LS71_001695</name>
</gene>
<accession>A0A4U8TC35</accession>
<dbReference type="InterPro" id="IPR047057">
    <property type="entry name" value="MerR_fam"/>
</dbReference>
<evidence type="ECO:0000256" key="5">
    <source>
        <dbReference type="SAM" id="Coils"/>
    </source>
</evidence>
<proteinExistence type="predicted"/>
<keyword evidence="8" id="KW-1185">Reference proteome</keyword>
<organism evidence="7 8">
    <name type="scientific">Helicobacter jaachi</name>
    <dbReference type="NCBI Taxonomy" id="1677920"/>
    <lineage>
        <taxon>Bacteria</taxon>
        <taxon>Pseudomonadati</taxon>
        <taxon>Campylobacterota</taxon>
        <taxon>Epsilonproteobacteria</taxon>
        <taxon>Campylobacterales</taxon>
        <taxon>Helicobacteraceae</taxon>
        <taxon>Helicobacter</taxon>
    </lineage>
</organism>
<evidence type="ECO:0000256" key="1">
    <source>
        <dbReference type="ARBA" id="ARBA00022491"/>
    </source>
</evidence>
<dbReference type="EMBL" id="JRPR02000001">
    <property type="protein sequence ID" value="TLD97489.1"/>
    <property type="molecule type" value="Genomic_DNA"/>
</dbReference>
<name>A0A4U8TC35_9HELI</name>
<dbReference type="Pfam" id="PF13411">
    <property type="entry name" value="MerR_1"/>
    <property type="match status" value="1"/>
</dbReference>
<dbReference type="InterPro" id="IPR009061">
    <property type="entry name" value="DNA-bd_dom_put_sf"/>
</dbReference>
<dbReference type="OrthoDB" id="9802944at2"/>
<dbReference type="Proteomes" id="UP000029733">
    <property type="component" value="Unassembled WGS sequence"/>
</dbReference>
<dbReference type="SUPFAM" id="SSF46955">
    <property type="entry name" value="Putative DNA-binding domain"/>
    <property type="match status" value="1"/>
</dbReference>
<evidence type="ECO:0000259" key="6">
    <source>
        <dbReference type="PROSITE" id="PS50937"/>
    </source>
</evidence>
<dbReference type="PANTHER" id="PTHR30204:SF69">
    <property type="entry name" value="MERR-FAMILY TRANSCRIPTIONAL REGULATOR"/>
    <property type="match status" value="1"/>
</dbReference>
<evidence type="ECO:0000313" key="8">
    <source>
        <dbReference type="Proteomes" id="UP000029733"/>
    </source>
</evidence>
<evidence type="ECO:0000313" key="7">
    <source>
        <dbReference type="EMBL" id="TLD97489.1"/>
    </source>
</evidence>
<dbReference type="CDD" id="cd01109">
    <property type="entry name" value="HTH_YyaN"/>
    <property type="match status" value="1"/>
</dbReference>
<dbReference type="AlphaFoldDB" id="A0A4U8TC35"/>
<sequence>MAYTIKEVEKKTGISAHTIRFWAKEGLFPYVERGGAASVRYFSDKDLEWVAIVHCLRRGGLSIEAIKHYVHLCLMGDETLEQRLEIMQAQREETLKIIESYQNALDKLDCKVRFYKDAIAKRDRDVYNPAKDNNALSDYFERVQGYENFDKNMAKKIAN</sequence>
<keyword evidence="1" id="KW-0678">Repressor</keyword>
<keyword evidence="4" id="KW-0804">Transcription</keyword>
<evidence type="ECO:0000256" key="2">
    <source>
        <dbReference type="ARBA" id="ARBA00023015"/>
    </source>
</evidence>
<comment type="caution">
    <text evidence="7">The sequence shown here is derived from an EMBL/GenBank/DDBJ whole genome shotgun (WGS) entry which is preliminary data.</text>
</comment>
<dbReference type="Gene3D" id="1.10.1660.10">
    <property type="match status" value="1"/>
</dbReference>
<dbReference type="SMART" id="SM00422">
    <property type="entry name" value="HTH_MERR"/>
    <property type="match status" value="1"/>
</dbReference>
<evidence type="ECO:0000256" key="3">
    <source>
        <dbReference type="ARBA" id="ARBA00023125"/>
    </source>
</evidence>
<dbReference type="PANTHER" id="PTHR30204">
    <property type="entry name" value="REDOX-CYCLING DRUG-SENSING TRANSCRIPTIONAL ACTIVATOR SOXR"/>
    <property type="match status" value="1"/>
</dbReference>
<feature type="domain" description="HTH merR-type" evidence="6">
    <location>
        <begin position="2"/>
        <end position="72"/>
    </location>
</feature>
<dbReference type="GO" id="GO:0003677">
    <property type="term" value="F:DNA binding"/>
    <property type="evidence" value="ECO:0007669"/>
    <property type="project" value="UniProtKB-KW"/>
</dbReference>
<reference evidence="7 8" key="1">
    <citation type="journal article" date="2014" name="Genome Announc.">
        <title>Draft genome sequences of eight enterohepatic helicobacter species isolated from both laboratory and wild rodents.</title>
        <authorList>
            <person name="Sheh A."/>
            <person name="Shen Z."/>
            <person name="Fox J.G."/>
        </authorList>
    </citation>
    <scope>NUCLEOTIDE SEQUENCE [LARGE SCALE GENOMIC DNA]</scope>
    <source>
        <strain evidence="7 8">MIT 09-6949</strain>
    </source>
</reference>
<feature type="coiled-coil region" evidence="5">
    <location>
        <begin position="84"/>
        <end position="118"/>
    </location>
</feature>
<keyword evidence="3" id="KW-0238">DNA-binding</keyword>
<dbReference type="GO" id="GO:0003700">
    <property type="term" value="F:DNA-binding transcription factor activity"/>
    <property type="evidence" value="ECO:0007669"/>
    <property type="project" value="InterPro"/>
</dbReference>